<accession>L0B2P2</accession>
<evidence type="ECO:0000256" key="3">
    <source>
        <dbReference type="ARBA" id="ARBA00007823"/>
    </source>
</evidence>
<dbReference type="PANTHER" id="PTHR12553">
    <property type="entry name" value="ZINC PHOSPHODIESTERASE ELAC PROTEIN 2"/>
    <property type="match status" value="1"/>
</dbReference>
<dbReference type="Gene3D" id="3.60.15.10">
    <property type="entry name" value="Ribonuclease Z/Hydroxyacylglutathione hydrolase-like"/>
    <property type="match status" value="2"/>
</dbReference>
<dbReference type="KEGG" id="beq:BEWA_008980"/>
<organism evidence="12 13">
    <name type="scientific">Theileria equi strain WA</name>
    <dbReference type="NCBI Taxonomy" id="1537102"/>
    <lineage>
        <taxon>Eukaryota</taxon>
        <taxon>Sar</taxon>
        <taxon>Alveolata</taxon>
        <taxon>Apicomplexa</taxon>
        <taxon>Aconoidasida</taxon>
        <taxon>Piroplasmida</taxon>
        <taxon>Theileriidae</taxon>
        <taxon>Theileria</taxon>
    </lineage>
</organism>
<evidence type="ECO:0000256" key="1">
    <source>
        <dbReference type="ARBA" id="ARBA00000402"/>
    </source>
</evidence>
<dbReference type="STRING" id="1537102.L0B2P2"/>
<dbReference type="InterPro" id="IPR047151">
    <property type="entry name" value="RNZ2-like"/>
</dbReference>
<name>L0B2P2_THEEQ</name>
<evidence type="ECO:0000256" key="8">
    <source>
        <dbReference type="ARBA" id="ARBA00022759"/>
    </source>
</evidence>
<dbReference type="eggNOG" id="KOG2121">
    <property type="taxonomic scope" value="Eukaryota"/>
</dbReference>
<evidence type="ECO:0000256" key="6">
    <source>
        <dbReference type="ARBA" id="ARBA00022722"/>
    </source>
</evidence>
<dbReference type="EMBL" id="CP001670">
    <property type="protein sequence ID" value="AFZ81486.1"/>
    <property type="molecule type" value="Genomic_DNA"/>
</dbReference>
<dbReference type="GO" id="GO:0042781">
    <property type="term" value="F:3'-tRNA processing endoribonuclease activity"/>
    <property type="evidence" value="ECO:0007669"/>
    <property type="project" value="UniProtKB-EC"/>
</dbReference>
<dbReference type="PANTHER" id="PTHR12553:SF49">
    <property type="entry name" value="ZINC PHOSPHODIESTERASE ELAC PROTEIN 2"/>
    <property type="match status" value="1"/>
</dbReference>
<dbReference type="Proteomes" id="UP000031512">
    <property type="component" value="Chromosome 3"/>
</dbReference>
<evidence type="ECO:0000256" key="5">
    <source>
        <dbReference type="ARBA" id="ARBA00022694"/>
    </source>
</evidence>
<keyword evidence="10" id="KW-0862">Zinc</keyword>
<dbReference type="GeneID" id="15805357"/>
<keyword evidence="8" id="KW-0255">Endonuclease</keyword>
<proteinExistence type="inferred from homology"/>
<evidence type="ECO:0000256" key="7">
    <source>
        <dbReference type="ARBA" id="ARBA00022723"/>
    </source>
</evidence>
<evidence type="ECO:0000256" key="10">
    <source>
        <dbReference type="ARBA" id="ARBA00022833"/>
    </source>
</evidence>
<keyword evidence="6" id="KW-0540">Nuclease</keyword>
<sequence length="448" mass="51101">MELGVPKGPEFGRLKKGHSVQLPNGQMVHSSQVCGEGLEGTRVLITDCKAEEVSLYLERAKLDIENIYYIFYLADPGNVPENLKHVLCDQTYGNRSYIPLYPSACRNYAYNETFPHAFPKPIECRGFYPDRNLKGHSYPPLTKFYMHPINSSIDTTEVLRETFEDDMIKYSDIENVKKSKDSLPCTWESTDEYRFIFLGTGCSYPSVYRNVSAILLHMKNNSFLFDAGEGTILQLLRSSSDHKDFVSKLISIRTIFISHSHADHHLGLYSLLAMQEHYRRDAMDDSVTTVIAPKTVYKFLTQYKERIMDINYDFVYTGNSQVSVNGFLVDMFNVIHIEDSFGVKVSHPEIGKVVYSGDTRPCENLIRYAQGVDFLIHEATFTECDFDNAVKSNHSTFLEALEIAKKCSVKTLILTHFSQRYQELGDARYNAILAHDLMSIPLKCGHNS</sequence>
<dbReference type="CDD" id="cd07718">
    <property type="entry name" value="RNaseZ_ELAC1_ELAC2-C-term-like_MBL-fold"/>
    <property type="match status" value="1"/>
</dbReference>
<keyword evidence="9" id="KW-0378">Hydrolase</keyword>
<dbReference type="OrthoDB" id="527344at2759"/>
<evidence type="ECO:0000259" key="11">
    <source>
        <dbReference type="SMART" id="SM00849"/>
    </source>
</evidence>
<protein>
    <recommendedName>
        <fullName evidence="4">ribonuclease Z</fullName>
        <ecNumber evidence="4">3.1.26.11</ecNumber>
    </recommendedName>
</protein>
<comment type="catalytic activity">
    <reaction evidence="1">
        <text>Endonucleolytic cleavage of RNA, removing extra 3' nucleotides from tRNA precursor, generating 3' termini of tRNAs. A 3'-hydroxy group is left at the tRNA terminus and a 5'-phosphoryl group is left at the trailer molecule.</text>
        <dbReference type="EC" id="3.1.26.11"/>
    </reaction>
</comment>
<dbReference type="GO" id="GO:0005739">
    <property type="term" value="C:mitochondrion"/>
    <property type="evidence" value="ECO:0007669"/>
    <property type="project" value="TreeGrafter"/>
</dbReference>
<comment type="similarity">
    <text evidence="3">Belongs to the RNase Z family.</text>
</comment>
<evidence type="ECO:0000256" key="9">
    <source>
        <dbReference type="ARBA" id="ARBA00022801"/>
    </source>
</evidence>
<dbReference type="SMART" id="SM00849">
    <property type="entry name" value="Lactamase_B"/>
    <property type="match status" value="1"/>
</dbReference>
<dbReference type="EC" id="3.1.26.11" evidence="4"/>
<keyword evidence="5" id="KW-0819">tRNA processing</keyword>
<evidence type="ECO:0000256" key="4">
    <source>
        <dbReference type="ARBA" id="ARBA00012477"/>
    </source>
</evidence>
<comment type="cofactor">
    <cofactor evidence="2">
        <name>Zn(2+)</name>
        <dbReference type="ChEBI" id="CHEBI:29105"/>
    </cofactor>
</comment>
<gene>
    <name evidence="12" type="ORF">BEWA_008980</name>
</gene>
<dbReference type="AlphaFoldDB" id="L0B2P2"/>
<keyword evidence="7" id="KW-0479">Metal-binding</keyword>
<dbReference type="Pfam" id="PF12706">
    <property type="entry name" value="Lactamase_B_2"/>
    <property type="match status" value="1"/>
</dbReference>
<keyword evidence="13" id="KW-1185">Reference proteome</keyword>
<dbReference type="InterPro" id="IPR036866">
    <property type="entry name" value="RibonucZ/Hydroxyglut_hydro"/>
</dbReference>
<dbReference type="VEuPathDB" id="PiroplasmaDB:BEWA_008980"/>
<evidence type="ECO:0000313" key="12">
    <source>
        <dbReference type="EMBL" id="AFZ81486.1"/>
    </source>
</evidence>
<reference evidence="12 13" key="1">
    <citation type="journal article" date="2012" name="BMC Genomics">
        <title>Comparative genomic analysis and phylogenetic position of Theileria equi.</title>
        <authorList>
            <person name="Kappmeyer L.S."/>
            <person name="Thiagarajan M."/>
            <person name="Herndon D.R."/>
            <person name="Ramsay J.D."/>
            <person name="Caler E."/>
            <person name="Djikeng A."/>
            <person name="Gillespie J.J."/>
            <person name="Lau A.O."/>
            <person name="Roalson E.H."/>
            <person name="Silva J.C."/>
            <person name="Silva M.G."/>
            <person name="Suarez C.E."/>
            <person name="Ueti M.W."/>
            <person name="Nene V.M."/>
            <person name="Mealey R.H."/>
            <person name="Knowles D.P."/>
            <person name="Brayton K.A."/>
        </authorList>
    </citation>
    <scope>NUCLEOTIDE SEQUENCE [LARGE SCALE GENOMIC DNA]</scope>
    <source>
        <strain evidence="12 13">WA</strain>
    </source>
</reference>
<feature type="domain" description="Metallo-beta-lactamase" evidence="11">
    <location>
        <begin position="210"/>
        <end position="416"/>
    </location>
</feature>
<dbReference type="SUPFAM" id="SSF56281">
    <property type="entry name" value="Metallo-hydrolase/oxidoreductase"/>
    <property type="match status" value="1"/>
</dbReference>
<dbReference type="GO" id="GO:0046872">
    <property type="term" value="F:metal ion binding"/>
    <property type="evidence" value="ECO:0007669"/>
    <property type="project" value="UniProtKB-KW"/>
</dbReference>
<dbReference type="InterPro" id="IPR001279">
    <property type="entry name" value="Metallo-B-lactamas"/>
</dbReference>
<evidence type="ECO:0000256" key="2">
    <source>
        <dbReference type="ARBA" id="ARBA00001947"/>
    </source>
</evidence>
<dbReference type="RefSeq" id="XP_004831152.1">
    <property type="nucleotide sequence ID" value="XM_004831095.1"/>
</dbReference>
<evidence type="ECO:0000313" key="13">
    <source>
        <dbReference type="Proteomes" id="UP000031512"/>
    </source>
</evidence>
<dbReference type="GO" id="GO:1990180">
    <property type="term" value="P:mitochondrial tRNA 3'-end processing"/>
    <property type="evidence" value="ECO:0007669"/>
    <property type="project" value="TreeGrafter"/>
</dbReference>